<evidence type="ECO:0000259" key="1">
    <source>
        <dbReference type="Pfam" id="PF00462"/>
    </source>
</evidence>
<dbReference type="Pfam" id="PF00462">
    <property type="entry name" value="Glutaredoxin"/>
    <property type="match status" value="1"/>
</dbReference>
<evidence type="ECO:0000313" key="2">
    <source>
        <dbReference type="EMBL" id="TDM14960.1"/>
    </source>
</evidence>
<gene>
    <name evidence="2" type="ORF">ERX55_03200</name>
</gene>
<proteinExistence type="predicted"/>
<keyword evidence="3" id="KW-1185">Reference proteome</keyword>
<dbReference type="Proteomes" id="UP000294843">
    <property type="component" value="Unassembled WGS sequence"/>
</dbReference>
<dbReference type="InterPro" id="IPR036249">
    <property type="entry name" value="Thioredoxin-like_sf"/>
</dbReference>
<evidence type="ECO:0000313" key="3">
    <source>
        <dbReference type="Proteomes" id="UP000294843"/>
    </source>
</evidence>
<dbReference type="Gene3D" id="3.40.30.10">
    <property type="entry name" value="Glutaredoxin"/>
    <property type="match status" value="1"/>
</dbReference>
<feature type="domain" description="Glutaredoxin" evidence="1">
    <location>
        <begin position="3"/>
        <end position="60"/>
    </location>
</feature>
<accession>A0A4R6C1E8</accession>
<reference evidence="2 3" key="1">
    <citation type="submission" date="2019-01" db="EMBL/GenBank/DDBJ databases">
        <title>Draft genome sequences of the type strains of six Macrococcus species.</title>
        <authorList>
            <person name="Mazhar S."/>
            <person name="Altermann E."/>
            <person name="Hill C."/>
            <person name="Mcauliffe O."/>
        </authorList>
    </citation>
    <scope>NUCLEOTIDE SEQUENCE [LARGE SCALE GENOMIC DNA]</scope>
    <source>
        <strain evidence="2 3">ATCC 51825</strain>
    </source>
</reference>
<dbReference type="RefSeq" id="WP_133451152.1">
    <property type="nucleotide sequence ID" value="NZ_SCWF01000002.1"/>
</dbReference>
<dbReference type="CDD" id="cd02976">
    <property type="entry name" value="NrdH"/>
    <property type="match status" value="1"/>
</dbReference>
<dbReference type="AlphaFoldDB" id="A0A4R6C1E8"/>
<protein>
    <submittedName>
        <fullName evidence="2">Glutaredoxin family protein</fullName>
    </submittedName>
</protein>
<dbReference type="OrthoDB" id="9795531at2"/>
<name>A0A4R6C1E8_9STAP</name>
<dbReference type="SUPFAM" id="SSF52833">
    <property type="entry name" value="Thioredoxin-like"/>
    <property type="match status" value="1"/>
</dbReference>
<dbReference type="PROSITE" id="PS51354">
    <property type="entry name" value="GLUTAREDOXIN_2"/>
    <property type="match status" value="1"/>
</dbReference>
<dbReference type="InterPro" id="IPR002109">
    <property type="entry name" value="Glutaredoxin"/>
</dbReference>
<sequence>MNITLYTQDSCPPCQYIKNYFNEQNLPFTEKNIKHGAYRQEMMEMDAFSTPLIIINGEVIRSVDMDRIEALIHE</sequence>
<dbReference type="EMBL" id="SCWF01000002">
    <property type="protein sequence ID" value="TDM14960.1"/>
    <property type="molecule type" value="Genomic_DNA"/>
</dbReference>
<organism evidence="2 3">
    <name type="scientific">Macrococcus bovicus</name>
    <dbReference type="NCBI Taxonomy" id="69968"/>
    <lineage>
        <taxon>Bacteria</taxon>
        <taxon>Bacillati</taxon>
        <taxon>Bacillota</taxon>
        <taxon>Bacilli</taxon>
        <taxon>Bacillales</taxon>
        <taxon>Staphylococcaceae</taxon>
        <taxon>Macrococcus</taxon>
    </lineage>
</organism>
<comment type="caution">
    <text evidence="2">The sequence shown here is derived from an EMBL/GenBank/DDBJ whole genome shotgun (WGS) entry which is preliminary data.</text>
</comment>